<evidence type="ECO:0000313" key="5">
    <source>
        <dbReference type="Proteomes" id="UP000581206"/>
    </source>
</evidence>
<accession>A0A7X6KYP3</accession>
<dbReference type="Pfam" id="PF15604">
    <property type="entry name" value="Ntox15"/>
    <property type="match status" value="1"/>
</dbReference>
<evidence type="ECO:0000259" key="3">
    <source>
        <dbReference type="Pfam" id="PF15604"/>
    </source>
</evidence>
<feature type="region of interest" description="Disordered" evidence="2">
    <location>
        <begin position="667"/>
        <end position="692"/>
    </location>
</feature>
<evidence type="ECO:0000256" key="1">
    <source>
        <dbReference type="SAM" id="Coils"/>
    </source>
</evidence>
<proteinExistence type="predicted"/>
<sequence>MTITDTMCVADGGLINPEAFPARAGDLDTSRITDSATTLRGFGSTITDKTDTIHASWSRLNGPYQAPEQDRVYALMDPAVTSAGELKSTFDQVAGHLDTYAGTLEGLKSRLQTVEDEAATFRASVIDGVTVDASAAKDASFGDHMAWAFDWVPGVDERQVTVPWYEDGASVERNTELLEEYAGILSEITAAVATAANAINGLVQGMCMAPVETIPAEAFTAPDAAMPWGSAVTEDRNCRESVGKGASDFGTGLLEGAGMLVLGYNPENGDFFTGTGWGQAWGGLGDLVGSTLLMASPVGWVAAWKAANGDTDDEFSDFMYDRAMTVAGGFGSLVGYDPHNQDDPWHAWSEDGVAAGTNAVLSVGTFFIPGAGQVGAGLKAGSIGAKVARIAGAAGEFVMQGTSWAVKGGVRIVSGISNALRFGLDDMLRGMHPGQVAVAGANGMRVNPSNLLAMMDNGGHGGHQLPSGTQRVSDSIYNPRNATGHAPEWAGDHRWGKPDVRQVPERLWNDPRYDPAHPHYDSIPRGEHGNVGSLNPDTLSESKLTLNGRLLDGKVPDELRPYLESGDIVLEDGVLRLPEPAHIEFSRNLPEHDFAEFQRQVGLQERALNQMSAGEWWGNVEDFKGRVDNQAAYRRRQVTLLAHRLREDFGLTAREARAQAKNTLANLEPLHGPDQRPGGNPQQITGMGDAGVNRSIGSQWASSGLADALKQKVLESLVNSGVPPQLWGDVRISVEFTARDAVGVG</sequence>
<organism evidence="4 5">
    <name type="scientific">Cellulomonas denverensis</name>
    <dbReference type="NCBI Taxonomy" id="264297"/>
    <lineage>
        <taxon>Bacteria</taxon>
        <taxon>Bacillati</taxon>
        <taxon>Actinomycetota</taxon>
        <taxon>Actinomycetes</taxon>
        <taxon>Micrococcales</taxon>
        <taxon>Cellulomonadaceae</taxon>
        <taxon>Cellulomonas</taxon>
    </lineage>
</organism>
<dbReference type="AlphaFoldDB" id="A0A7X6KYP3"/>
<feature type="coiled-coil region" evidence="1">
    <location>
        <begin position="97"/>
        <end position="124"/>
    </location>
</feature>
<keyword evidence="1" id="KW-0175">Coiled coil</keyword>
<evidence type="ECO:0000256" key="2">
    <source>
        <dbReference type="SAM" id="MobiDB-lite"/>
    </source>
</evidence>
<protein>
    <recommendedName>
        <fullName evidence="3">Novel toxin 15 domain-containing protein</fullName>
    </recommendedName>
</protein>
<feature type="domain" description="Novel toxin 15" evidence="3">
    <location>
        <begin position="592"/>
        <end position="702"/>
    </location>
</feature>
<dbReference type="RefSeq" id="WP_168631733.1">
    <property type="nucleotide sequence ID" value="NZ_BONL01000011.1"/>
</dbReference>
<evidence type="ECO:0000313" key="4">
    <source>
        <dbReference type="EMBL" id="NKY24612.1"/>
    </source>
</evidence>
<keyword evidence="5" id="KW-1185">Reference proteome</keyword>
<comment type="caution">
    <text evidence="4">The sequence shown here is derived from an EMBL/GenBank/DDBJ whole genome shotgun (WGS) entry which is preliminary data.</text>
</comment>
<dbReference type="InterPro" id="IPR028949">
    <property type="entry name" value="Ntox15"/>
</dbReference>
<reference evidence="4 5" key="1">
    <citation type="submission" date="2020-04" db="EMBL/GenBank/DDBJ databases">
        <title>MicrobeNet Type strains.</title>
        <authorList>
            <person name="Nicholson A.C."/>
        </authorList>
    </citation>
    <scope>NUCLEOTIDE SEQUENCE [LARGE SCALE GENOMIC DNA]</scope>
    <source>
        <strain evidence="4 5">ATCC BAA-788</strain>
    </source>
</reference>
<name>A0A7X6KYP3_9CELL</name>
<gene>
    <name evidence="4" type="ORF">HGA03_18285</name>
</gene>
<dbReference type="EMBL" id="JAAXOX010000019">
    <property type="protein sequence ID" value="NKY24612.1"/>
    <property type="molecule type" value="Genomic_DNA"/>
</dbReference>
<dbReference type="Proteomes" id="UP000581206">
    <property type="component" value="Unassembled WGS sequence"/>
</dbReference>